<keyword evidence="2 5" id="KW-0328">Glycosyltransferase</keyword>
<reference evidence="5 6" key="1">
    <citation type="submission" date="2024-06" db="EMBL/GenBank/DDBJ databases">
        <title>The Natural Products Discovery Center: Release of the First 8490 Sequenced Strains for Exploring Actinobacteria Biosynthetic Diversity.</title>
        <authorList>
            <person name="Kalkreuter E."/>
            <person name="Kautsar S.A."/>
            <person name="Yang D."/>
            <person name="Bader C.D."/>
            <person name="Teijaro C.N."/>
            <person name="Fluegel L."/>
            <person name="Davis C.M."/>
            <person name="Simpson J.R."/>
            <person name="Lauterbach L."/>
            <person name="Steele A.D."/>
            <person name="Gui C."/>
            <person name="Meng S."/>
            <person name="Li G."/>
            <person name="Viehrig K."/>
            <person name="Ye F."/>
            <person name="Su P."/>
            <person name="Kiefer A.F."/>
            <person name="Nichols A."/>
            <person name="Cepeda A.J."/>
            <person name="Yan W."/>
            <person name="Fan B."/>
            <person name="Jiang Y."/>
            <person name="Adhikari A."/>
            <person name="Zheng C.-J."/>
            <person name="Schuster L."/>
            <person name="Cowan T.M."/>
            <person name="Smanski M.J."/>
            <person name="Chevrette M.G."/>
            <person name="De Carvalho L.P.S."/>
            <person name="Shen B."/>
        </authorList>
    </citation>
    <scope>NUCLEOTIDE SEQUENCE [LARGE SCALE GENOMIC DNA]</scope>
    <source>
        <strain evidence="5 6">NPDC000634</strain>
    </source>
</reference>
<evidence type="ECO:0000313" key="6">
    <source>
        <dbReference type="Proteomes" id="UP001458415"/>
    </source>
</evidence>
<dbReference type="PANTHER" id="PTHR12526:SF510">
    <property type="entry name" value="D-INOSITOL 3-PHOSPHATE GLYCOSYLTRANSFERASE"/>
    <property type="match status" value="1"/>
</dbReference>
<dbReference type="CDD" id="cd03801">
    <property type="entry name" value="GT4_PimA-like"/>
    <property type="match status" value="2"/>
</dbReference>
<accession>A0ABV1VW27</accession>
<organism evidence="5 6">
    <name type="scientific">Streptomyces carpinensis</name>
    <dbReference type="NCBI Taxonomy" id="66369"/>
    <lineage>
        <taxon>Bacteria</taxon>
        <taxon>Bacillati</taxon>
        <taxon>Actinomycetota</taxon>
        <taxon>Actinomycetes</taxon>
        <taxon>Kitasatosporales</taxon>
        <taxon>Streptomycetaceae</taxon>
        <taxon>Streptomyces</taxon>
    </lineage>
</organism>
<sequence length="656" mass="70692">MRVLALLPTYGSAPPTGAHVTTREYVHGLVAAGHQVDVVTTTPGASAVRTEDGVRVWPLGYWWRAVQAVRPELVLSHHGDRRAPGILGQVRGVPHLLLVHGMSATLQLGRPALAWFPSEACRAHYPAYRGPSLVSPPPINPDQYRTTPGQLVTLNGSTAAKGADVLAAVAEQLPDIRFLVVRAAGHQVLLGLPNVELVDRMDPRQLYARTRLLLMPSTRESYGRVGVEAMLSGIPVIAAPLPGIREALGHAAVYVPRDDPARWAAEIRRLDDPAAYTAAADTARAHADRQDYDGNLAAFTEACESLHKPRPAAAPRRRPAAAPLPPSRPDAVAWVHYSVPYRRAGSETMLQTMMRALKTAGLQVLVVVSQMPEAPAAWDVDGVPHRKATPASAEALLRSIRPKAIVSHHGFAERAILLAKAIGSKSLLVLHSDFELNARAFHLQPDLCVYNTEWIIRSLAPRYAEVDRIPRLIVHPPVIPEEHRAPATGHHVTLVNLSREKGVNTWCGAAELCRELPFLGVTGAHGQQHPCPVPPNARVIPQTSNMRDDVWARTGVLLAPSIYESYGMAAVEALASGIPVIAHPTPGLQEALGDAATFLERADVPAWAAAIKELSADGDRRAAATAAAFARSAFLADQARQELKLWADAIQELVSA</sequence>
<dbReference type="SUPFAM" id="SSF53756">
    <property type="entry name" value="UDP-Glycosyltransferase/glycogen phosphorylase"/>
    <property type="match status" value="2"/>
</dbReference>
<evidence type="ECO:0000256" key="2">
    <source>
        <dbReference type="ARBA" id="ARBA00022676"/>
    </source>
</evidence>
<dbReference type="PANTHER" id="PTHR12526">
    <property type="entry name" value="GLYCOSYLTRANSFERASE"/>
    <property type="match status" value="1"/>
</dbReference>
<dbReference type="Pfam" id="PF00534">
    <property type="entry name" value="Glycos_transf_1"/>
    <property type="match status" value="1"/>
</dbReference>
<dbReference type="Pfam" id="PF13692">
    <property type="entry name" value="Glyco_trans_1_4"/>
    <property type="match status" value="1"/>
</dbReference>
<dbReference type="EMBL" id="JBEPCU010000006">
    <property type="protein sequence ID" value="MER6975693.1"/>
    <property type="molecule type" value="Genomic_DNA"/>
</dbReference>
<protein>
    <recommendedName>
        <fullName evidence="1">D-inositol 3-phosphate glycosyltransferase</fullName>
    </recommendedName>
</protein>
<evidence type="ECO:0000256" key="1">
    <source>
        <dbReference type="ARBA" id="ARBA00021292"/>
    </source>
</evidence>
<keyword evidence="3 5" id="KW-0808">Transferase</keyword>
<dbReference type="GO" id="GO:0016757">
    <property type="term" value="F:glycosyltransferase activity"/>
    <property type="evidence" value="ECO:0007669"/>
    <property type="project" value="UniProtKB-KW"/>
</dbReference>
<evidence type="ECO:0000256" key="3">
    <source>
        <dbReference type="ARBA" id="ARBA00022679"/>
    </source>
</evidence>
<dbReference type="RefSeq" id="WP_086729470.1">
    <property type="nucleotide sequence ID" value="NZ_MUBM01000319.1"/>
</dbReference>
<name>A0ABV1VW27_9ACTN</name>
<dbReference type="Proteomes" id="UP001458415">
    <property type="component" value="Unassembled WGS sequence"/>
</dbReference>
<evidence type="ECO:0000313" key="5">
    <source>
        <dbReference type="EMBL" id="MER6975693.1"/>
    </source>
</evidence>
<proteinExistence type="predicted"/>
<keyword evidence="6" id="KW-1185">Reference proteome</keyword>
<gene>
    <name evidence="5" type="ORF">ABT317_01105</name>
</gene>
<evidence type="ECO:0000259" key="4">
    <source>
        <dbReference type="Pfam" id="PF00534"/>
    </source>
</evidence>
<feature type="domain" description="Glycosyl transferase family 1" evidence="4">
    <location>
        <begin position="550"/>
        <end position="628"/>
    </location>
</feature>
<dbReference type="InterPro" id="IPR001296">
    <property type="entry name" value="Glyco_trans_1"/>
</dbReference>
<comment type="caution">
    <text evidence="5">The sequence shown here is derived from an EMBL/GenBank/DDBJ whole genome shotgun (WGS) entry which is preliminary data.</text>
</comment>
<dbReference type="Gene3D" id="3.40.50.2000">
    <property type="entry name" value="Glycogen Phosphorylase B"/>
    <property type="match status" value="4"/>
</dbReference>